<keyword evidence="3" id="KW-1185">Reference proteome</keyword>
<gene>
    <name evidence="2" type="ORF">FNV43_RR02019</name>
</gene>
<comment type="caution">
    <text evidence="2">The sequence shown here is derived from an EMBL/GenBank/DDBJ whole genome shotgun (WGS) entry which is preliminary data.</text>
</comment>
<sequence>MAKRARCSTSSNFSTPNWAVLDPDLLGLILHKLVCISDYISFNSVCKPWNSLSSTHKEKQAWLDNKRQLPWLLRSSLNTDQNILDVKLKLYNFTGEQMSNFQIPISSNNKYSCWYGSSHGWLITAKMDSPLILLNPLSGDIIHLPPLRNRKIMKVGGVARVILSRDPCSGSFEVLAHCSYNMVAHHKYGNKFWTYSSTKISPAIFYHDITFYKDRMLGVNGRGGILSIDVENHGDESSKIKISQIELDLVAESFVDGYFVETTNGDLLMVYRYYNYSVNKSAYEVYRLIMDSNGNLEHIPVANLGGESLFLGQRSCGMSVLASNYPGCMPNTIYCGVNFIDDLDRQLQVEVFNLENKSVATSCFPTGCPESSFPTWLVPTMKL</sequence>
<dbReference type="InterPro" id="IPR005174">
    <property type="entry name" value="KIB1-4_b-propeller"/>
</dbReference>
<dbReference type="PANTHER" id="PTHR44259">
    <property type="entry name" value="OS07G0183000 PROTEIN-RELATED"/>
    <property type="match status" value="1"/>
</dbReference>
<evidence type="ECO:0000313" key="3">
    <source>
        <dbReference type="Proteomes" id="UP000796880"/>
    </source>
</evidence>
<dbReference type="Pfam" id="PF03478">
    <property type="entry name" value="Beta-prop_KIB1-4"/>
    <property type="match status" value="1"/>
</dbReference>
<protein>
    <recommendedName>
        <fullName evidence="1">KIB1-4 beta-propeller domain-containing protein</fullName>
    </recommendedName>
</protein>
<feature type="domain" description="KIB1-4 beta-propeller" evidence="1">
    <location>
        <begin position="91"/>
        <end position="353"/>
    </location>
</feature>
<dbReference type="Proteomes" id="UP000796880">
    <property type="component" value="Unassembled WGS sequence"/>
</dbReference>
<dbReference type="PANTHER" id="PTHR44259:SF93">
    <property type="entry name" value="PROTEIN, PUTATIVE (DUF295)-RELATED"/>
    <property type="match status" value="1"/>
</dbReference>
<accession>A0A8K0HQX6</accession>
<dbReference type="OrthoDB" id="1219048at2759"/>
<name>A0A8K0HQX6_9ROSA</name>
<proteinExistence type="predicted"/>
<dbReference type="EMBL" id="VOIH02000001">
    <property type="protein sequence ID" value="KAF3457362.1"/>
    <property type="molecule type" value="Genomic_DNA"/>
</dbReference>
<evidence type="ECO:0000259" key="1">
    <source>
        <dbReference type="Pfam" id="PF03478"/>
    </source>
</evidence>
<dbReference type="AlphaFoldDB" id="A0A8K0HQX6"/>
<dbReference type="InterPro" id="IPR050942">
    <property type="entry name" value="F-box_BR-signaling"/>
</dbReference>
<reference evidence="2" key="1">
    <citation type="submission" date="2020-03" db="EMBL/GenBank/DDBJ databases">
        <title>A high-quality chromosome-level genome assembly of a woody plant with both climbing and erect habits, Rhamnella rubrinervis.</title>
        <authorList>
            <person name="Lu Z."/>
            <person name="Yang Y."/>
            <person name="Zhu X."/>
            <person name="Sun Y."/>
        </authorList>
    </citation>
    <scope>NUCLEOTIDE SEQUENCE</scope>
    <source>
        <strain evidence="2">BYM</strain>
        <tissue evidence="2">Leaf</tissue>
    </source>
</reference>
<evidence type="ECO:0000313" key="2">
    <source>
        <dbReference type="EMBL" id="KAF3457362.1"/>
    </source>
</evidence>
<organism evidence="2 3">
    <name type="scientific">Rhamnella rubrinervis</name>
    <dbReference type="NCBI Taxonomy" id="2594499"/>
    <lineage>
        <taxon>Eukaryota</taxon>
        <taxon>Viridiplantae</taxon>
        <taxon>Streptophyta</taxon>
        <taxon>Embryophyta</taxon>
        <taxon>Tracheophyta</taxon>
        <taxon>Spermatophyta</taxon>
        <taxon>Magnoliopsida</taxon>
        <taxon>eudicotyledons</taxon>
        <taxon>Gunneridae</taxon>
        <taxon>Pentapetalae</taxon>
        <taxon>rosids</taxon>
        <taxon>fabids</taxon>
        <taxon>Rosales</taxon>
        <taxon>Rhamnaceae</taxon>
        <taxon>rhamnoid group</taxon>
        <taxon>Rhamneae</taxon>
        <taxon>Rhamnella</taxon>
    </lineage>
</organism>